<dbReference type="AlphaFoldDB" id="A0A0R3NC26"/>
<keyword evidence="2" id="KW-1185">Reference proteome</keyword>
<sequence>MRPGEAPSDSILIILNYGPSRADVTIGADTIALMQSREFVDLLTGNEIIPTVQRFRSRATPFASLNRKRTPRCGDLSCTPPVYLP</sequence>
<name>A0A0R3NC26_9BRAD</name>
<reference evidence="1 2" key="1">
    <citation type="submission" date="2014-03" db="EMBL/GenBank/DDBJ databases">
        <title>Bradyrhizobium valentinum sp. nov., isolated from effective nodules of Lupinus mariae-josephae, a lupine endemic of basic-lime soils in Eastern Spain.</title>
        <authorList>
            <person name="Duran D."/>
            <person name="Rey L."/>
            <person name="Navarro A."/>
            <person name="Busquets A."/>
            <person name="Imperial J."/>
            <person name="Ruiz-Argueso T."/>
        </authorList>
    </citation>
    <scope>NUCLEOTIDE SEQUENCE [LARGE SCALE GENOMIC DNA]</scope>
    <source>
        <strain evidence="1 2">Ro19</strain>
    </source>
</reference>
<dbReference type="EMBL" id="LLYA01000112">
    <property type="protein sequence ID" value="KRR27597.1"/>
    <property type="molecule type" value="Genomic_DNA"/>
</dbReference>
<protein>
    <submittedName>
        <fullName evidence="1">Uncharacterized protein</fullName>
    </submittedName>
</protein>
<comment type="caution">
    <text evidence="1">The sequence shown here is derived from an EMBL/GenBank/DDBJ whole genome shotgun (WGS) entry which is preliminary data.</text>
</comment>
<gene>
    <name evidence="1" type="ORF">CQ13_04205</name>
</gene>
<accession>A0A0R3NC26</accession>
<evidence type="ECO:0000313" key="2">
    <source>
        <dbReference type="Proteomes" id="UP000052023"/>
    </source>
</evidence>
<organism evidence="1 2">
    <name type="scientific">Bradyrhizobium retamae</name>
    <dbReference type="NCBI Taxonomy" id="1300035"/>
    <lineage>
        <taxon>Bacteria</taxon>
        <taxon>Pseudomonadati</taxon>
        <taxon>Pseudomonadota</taxon>
        <taxon>Alphaproteobacteria</taxon>
        <taxon>Hyphomicrobiales</taxon>
        <taxon>Nitrobacteraceae</taxon>
        <taxon>Bradyrhizobium</taxon>
    </lineage>
</organism>
<proteinExistence type="predicted"/>
<dbReference type="Proteomes" id="UP000052023">
    <property type="component" value="Unassembled WGS sequence"/>
</dbReference>
<evidence type="ECO:0000313" key="1">
    <source>
        <dbReference type="EMBL" id="KRR27597.1"/>
    </source>
</evidence>